<evidence type="ECO:0000313" key="2">
    <source>
        <dbReference type="EMBL" id="KGM02026.1"/>
    </source>
</evidence>
<accession>A0A0A0B9T9</accession>
<organism evidence="2 3">
    <name type="scientific">Cellulomonas cellasea DSM 20118</name>
    <dbReference type="NCBI Taxonomy" id="1408250"/>
    <lineage>
        <taxon>Bacteria</taxon>
        <taxon>Bacillati</taxon>
        <taxon>Actinomycetota</taxon>
        <taxon>Actinomycetes</taxon>
        <taxon>Micrococcales</taxon>
        <taxon>Cellulomonadaceae</taxon>
        <taxon>Cellulomonas</taxon>
    </lineage>
</organism>
<dbReference type="EMBL" id="AXNT01000070">
    <property type="protein sequence ID" value="KGM02026.1"/>
    <property type="molecule type" value="Genomic_DNA"/>
</dbReference>
<keyword evidence="3" id="KW-1185">Reference proteome</keyword>
<reference evidence="2 3" key="1">
    <citation type="submission" date="2013-10" db="EMBL/GenBank/DDBJ databases">
        <authorList>
            <person name="Wang G."/>
            <person name="Zhuang W."/>
        </authorList>
    </citation>
    <scope>NUCLEOTIDE SEQUENCE [LARGE SCALE GENOMIC DNA]</scope>
    <source>
        <strain evidence="2 3">DSM 20118</strain>
    </source>
</reference>
<protein>
    <submittedName>
        <fullName evidence="2">Uncharacterized protein</fullName>
    </submittedName>
</protein>
<keyword evidence="1" id="KW-0732">Signal</keyword>
<name>A0A0A0B9T9_9CELL</name>
<feature type="chain" id="PRO_5001959404" evidence="1">
    <location>
        <begin position="29"/>
        <end position="234"/>
    </location>
</feature>
<gene>
    <name evidence="2" type="ORF">Q760_15930</name>
</gene>
<evidence type="ECO:0000313" key="3">
    <source>
        <dbReference type="Proteomes" id="UP000029833"/>
    </source>
</evidence>
<dbReference type="STRING" id="1408250.Q760_15930"/>
<proteinExistence type="predicted"/>
<feature type="signal peptide" evidence="1">
    <location>
        <begin position="1"/>
        <end position="28"/>
    </location>
</feature>
<sequence length="234" mass="24713">MIKHLARGVMTAVLVLTSAVGLGVSASAEEDQFAPTRAFWTQYGVPAETQDALIAELLAGGTIDAFDQNAVPVSSRQHTTLEDSSTVATFSDGSILVTSRERPDRRLTSNSVTPDAVTTYLGDCSVTSGAGWVSYRGCNVEATDGIRYIGYKASYEKYSSGNAQILATWDAHVSCTYGSMTTPTVAYSRLQSTSTQSAVVKRVSTWTGTGGNSSETMYLSLWVTRAGAASVGTS</sequence>
<comment type="caution">
    <text evidence="2">The sequence shown here is derived from an EMBL/GenBank/DDBJ whole genome shotgun (WGS) entry which is preliminary data.</text>
</comment>
<evidence type="ECO:0000256" key="1">
    <source>
        <dbReference type="SAM" id="SignalP"/>
    </source>
</evidence>
<dbReference type="AlphaFoldDB" id="A0A0A0B9T9"/>
<dbReference type="Proteomes" id="UP000029833">
    <property type="component" value="Unassembled WGS sequence"/>
</dbReference>